<dbReference type="EMBL" id="JAKMXF010000321">
    <property type="protein sequence ID" value="KAI6649216.1"/>
    <property type="molecule type" value="Genomic_DNA"/>
</dbReference>
<evidence type="ECO:0000313" key="3">
    <source>
        <dbReference type="EMBL" id="KAI6649216.1"/>
    </source>
</evidence>
<dbReference type="GO" id="GO:0005737">
    <property type="term" value="C:cytoplasm"/>
    <property type="evidence" value="ECO:0007669"/>
    <property type="project" value="TreeGrafter"/>
</dbReference>
<name>A0AAV7JJV8_9METZ</name>
<reference evidence="3 4" key="1">
    <citation type="journal article" date="2023" name="BMC Biol.">
        <title>The compact genome of the sponge Oopsacas minuta (Hexactinellida) is lacking key metazoan core genes.</title>
        <authorList>
            <person name="Santini S."/>
            <person name="Schenkelaars Q."/>
            <person name="Jourda C."/>
            <person name="Duchesne M."/>
            <person name="Belahbib H."/>
            <person name="Rocher C."/>
            <person name="Selva M."/>
            <person name="Riesgo A."/>
            <person name="Vervoort M."/>
            <person name="Leys S.P."/>
            <person name="Kodjabachian L."/>
            <person name="Le Bivic A."/>
            <person name="Borchiellini C."/>
            <person name="Claverie J.M."/>
            <person name="Renard E."/>
        </authorList>
    </citation>
    <scope>NUCLEOTIDE SEQUENCE [LARGE SCALE GENOMIC DNA]</scope>
    <source>
        <strain evidence="3">SPO-2</strain>
    </source>
</reference>
<protein>
    <submittedName>
        <fullName evidence="3">Leucine-rich repeat-containing protein 58-like</fullName>
    </submittedName>
</protein>
<dbReference type="InterPro" id="IPR032675">
    <property type="entry name" value="LRR_dom_sf"/>
</dbReference>
<keyword evidence="2" id="KW-0677">Repeat</keyword>
<dbReference type="SUPFAM" id="SSF52058">
    <property type="entry name" value="L domain-like"/>
    <property type="match status" value="1"/>
</dbReference>
<dbReference type="InterPro" id="IPR003591">
    <property type="entry name" value="Leu-rich_rpt_typical-subtyp"/>
</dbReference>
<evidence type="ECO:0000256" key="1">
    <source>
        <dbReference type="ARBA" id="ARBA00022614"/>
    </source>
</evidence>
<gene>
    <name evidence="3" type="ORF">LOD99_11583</name>
</gene>
<dbReference type="PROSITE" id="PS51450">
    <property type="entry name" value="LRR"/>
    <property type="match status" value="2"/>
</dbReference>
<dbReference type="AlphaFoldDB" id="A0AAV7JJV8"/>
<dbReference type="SMART" id="SM00369">
    <property type="entry name" value="LRR_TYP"/>
    <property type="match status" value="6"/>
</dbReference>
<evidence type="ECO:0000256" key="2">
    <source>
        <dbReference type="ARBA" id="ARBA00022737"/>
    </source>
</evidence>
<accession>A0AAV7JJV8</accession>
<dbReference type="PANTHER" id="PTHR48051">
    <property type="match status" value="1"/>
</dbReference>
<evidence type="ECO:0000313" key="4">
    <source>
        <dbReference type="Proteomes" id="UP001165289"/>
    </source>
</evidence>
<dbReference type="Gene3D" id="3.80.10.10">
    <property type="entry name" value="Ribonuclease Inhibitor"/>
    <property type="match status" value="2"/>
</dbReference>
<dbReference type="InterPro" id="IPR050216">
    <property type="entry name" value="LRR_domain-containing"/>
</dbReference>
<sequence>MAVQLQERTSPALEKLDFSDKQLTHWPSKDLPFNLTKLCLNSNSLIQVPDEIAKLSHLKEFDISNNLIQKISESFGSLEFLTIFTAKNNKIVELPENLSKLRKLKSLNLAGNLLQKIPIQVCDLARLESLHFGGNLINEIPPEIQHIERLQYLYLGGNQIEKVPVEVGQLRNLLSLNLSSNRITVLPRELDQLKSLESLLLHHNLLHFLPKNIINLENLLELSLRHNPLVHKFKLKVEKQVPSLVELSCYIIKKLHIPYETIIPKYLTNYLDGSKECDNPNCDGVYFETKVKKLQFVDFCGRYRVPLLEYLCNYCEYPSTLDGFSSSGSEDDEPTKASLKKIIMENL</sequence>
<dbReference type="InterPro" id="IPR001611">
    <property type="entry name" value="Leu-rich_rpt"/>
</dbReference>
<organism evidence="3 4">
    <name type="scientific">Oopsacas minuta</name>
    <dbReference type="NCBI Taxonomy" id="111878"/>
    <lineage>
        <taxon>Eukaryota</taxon>
        <taxon>Metazoa</taxon>
        <taxon>Porifera</taxon>
        <taxon>Hexactinellida</taxon>
        <taxon>Hexasterophora</taxon>
        <taxon>Lyssacinosida</taxon>
        <taxon>Leucopsacidae</taxon>
        <taxon>Oopsacas</taxon>
    </lineage>
</organism>
<dbReference type="Proteomes" id="UP001165289">
    <property type="component" value="Unassembled WGS sequence"/>
</dbReference>
<proteinExistence type="predicted"/>
<dbReference type="PANTHER" id="PTHR48051:SF54">
    <property type="entry name" value="LEUCINE-RICH REPEAT-CONTAINING PROTEIN"/>
    <property type="match status" value="1"/>
</dbReference>
<dbReference type="Pfam" id="PF13855">
    <property type="entry name" value="LRR_8"/>
    <property type="match status" value="2"/>
</dbReference>
<comment type="caution">
    <text evidence="3">The sequence shown here is derived from an EMBL/GenBank/DDBJ whole genome shotgun (WGS) entry which is preliminary data.</text>
</comment>
<keyword evidence="4" id="KW-1185">Reference proteome</keyword>
<keyword evidence="1" id="KW-0433">Leucine-rich repeat</keyword>
<dbReference type="SMART" id="SM00364">
    <property type="entry name" value="LRR_BAC"/>
    <property type="match status" value="5"/>
</dbReference>